<evidence type="ECO:0000313" key="3">
    <source>
        <dbReference type="Proteomes" id="UP000000657"/>
    </source>
</evidence>
<feature type="compositionally biased region" description="Pro residues" evidence="1">
    <location>
        <begin position="105"/>
        <end position="118"/>
    </location>
</feature>
<feature type="region of interest" description="Disordered" evidence="1">
    <location>
        <begin position="98"/>
        <end position="126"/>
    </location>
</feature>
<keyword evidence="3" id="KW-1185">Reference proteome</keyword>
<evidence type="ECO:0000256" key="1">
    <source>
        <dbReference type="SAM" id="MobiDB-lite"/>
    </source>
</evidence>
<dbReference type="HOGENOM" id="CLU_1978246_0_0_11"/>
<gene>
    <name evidence="2" type="ordered locus">FRAAL2770</name>
</gene>
<name>Q0RM38_FRAAA</name>
<organism evidence="2 3">
    <name type="scientific">Frankia alni (strain DSM 45986 / CECT 9034 / ACN14a)</name>
    <dbReference type="NCBI Taxonomy" id="326424"/>
    <lineage>
        <taxon>Bacteria</taxon>
        <taxon>Bacillati</taxon>
        <taxon>Actinomycetota</taxon>
        <taxon>Actinomycetes</taxon>
        <taxon>Frankiales</taxon>
        <taxon>Frankiaceae</taxon>
        <taxon>Frankia</taxon>
    </lineage>
</organism>
<dbReference type="EMBL" id="CT573213">
    <property type="protein sequence ID" value="CAJ61414.1"/>
    <property type="molecule type" value="Genomic_DNA"/>
</dbReference>
<dbReference type="KEGG" id="fal:FRAAL2770"/>
<protein>
    <submittedName>
        <fullName evidence="2">Uncharacterized protein</fullName>
    </submittedName>
</protein>
<sequence>MTGGAPDTPLTHDELRALIGHAVMYQGSLQDEHGVWMLDGRCVCRRCVYRLGKDSRWGLRDMFGGLRCVRAQSLARVPEGKPIRIEVRALVSARLARQERERRLPPPNLKNLGPPPTPGSIGSPDR</sequence>
<proteinExistence type="predicted"/>
<dbReference type="STRING" id="326424.FRAAL2770"/>
<evidence type="ECO:0000313" key="2">
    <source>
        <dbReference type="EMBL" id="CAJ61414.1"/>
    </source>
</evidence>
<dbReference type="Proteomes" id="UP000000657">
    <property type="component" value="Chromosome"/>
</dbReference>
<dbReference type="AlphaFoldDB" id="Q0RM38"/>
<accession>Q0RM38</accession>
<reference evidence="2 3" key="1">
    <citation type="journal article" date="2007" name="Genome Res.">
        <title>Genome characteristics of facultatively symbiotic Frankia sp. strains reflect host range and host plant biogeography.</title>
        <authorList>
            <person name="Normand P."/>
            <person name="Lapierre P."/>
            <person name="Tisa L.S."/>
            <person name="Gogarten J.P."/>
            <person name="Alloisio N."/>
            <person name="Bagnarol E."/>
            <person name="Bassi C.A."/>
            <person name="Berry A.M."/>
            <person name="Bickhart D.M."/>
            <person name="Choisne N."/>
            <person name="Couloux A."/>
            <person name="Cournoyer B."/>
            <person name="Cruveiller S."/>
            <person name="Daubin V."/>
            <person name="Demange N."/>
            <person name="Francino M.P."/>
            <person name="Goltsman E."/>
            <person name="Huang Y."/>
            <person name="Kopp O.R."/>
            <person name="Labarre L."/>
            <person name="Lapidus A."/>
            <person name="Lavire C."/>
            <person name="Marechal J."/>
            <person name="Martinez M."/>
            <person name="Mastronunzio J.E."/>
            <person name="Mullin B.C."/>
            <person name="Niemann J."/>
            <person name="Pujic P."/>
            <person name="Rawnsley T."/>
            <person name="Rouy Z."/>
            <person name="Schenowitz C."/>
            <person name="Sellstedt A."/>
            <person name="Tavares F."/>
            <person name="Tomkins J.P."/>
            <person name="Vallenet D."/>
            <person name="Valverde C."/>
            <person name="Wall L.G."/>
            <person name="Wang Y."/>
            <person name="Medigue C."/>
            <person name="Benson D.R."/>
        </authorList>
    </citation>
    <scope>NUCLEOTIDE SEQUENCE [LARGE SCALE GENOMIC DNA]</scope>
    <source>
        <strain evidence="3">DSM 45986 / CECT 9034 / ACN14a</strain>
    </source>
</reference>